<organism evidence="2 3">
    <name type="scientific">Arthrobacter cheniae</name>
    <dbReference type="NCBI Taxonomy" id="1258888"/>
    <lineage>
        <taxon>Bacteria</taxon>
        <taxon>Bacillati</taxon>
        <taxon>Actinomycetota</taxon>
        <taxon>Actinomycetes</taxon>
        <taxon>Micrococcales</taxon>
        <taxon>Micrococcaceae</taxon>
        <taxon>Arthrobacter</taxon>
    </lineage>
</organism>
<keyword evidence="3" id="KW-1185">Reference proteome</keyword>
<comment type="caution">
    <text evidence="2">The sequence shown here is derived from an EMBL/GenBank/DDBJ whole genome shotgun (WGS) entry which is preliminary data.</text>
</comment>
<dbReference type="EMBL" id="QZVT01000002">
    <property type="protein sequence ID" value="RJT81822.1"/>
    <property type="molecule type" value="Genomic_DNA"/>
</dbReference>
<reference evidence="2 3" key="1">
    <citation type="submission" date="2018-09" db="EMBL/GenBank/DDBJ databases">
        <title>Novel species of Arthrobacter.</title>
        <authorList>
            <person name="Liu Q."/>
            <person name="Xin Y.-H."/>
        </authorList>
    </citation>
    <scope>NUCLEOTIDE SEQUENCE [LARGE SCALE GENOMIC DNA]</scope>
    <source>
        <strain evidence="2 3">Hz2</strain>
    </source>
</reference>
<evidence type="ECO:0000313" key="3">
    <source>
        <dbReference type="Proteomes" id="UP000272560"/>
    </source>
</evidence>
<evidence type="ECO:0000259" key="1">
    <source>
        <dbReference type="Pfam" id="PF20114"/>
    </source>
</evidence>
<proteinExistence type="predicted"/>
<feature type="domain" description="DUF6504" evidence="1">
    <location>
        <begin position="14"/>
        <end position="100"/>
    </location>
</feature>
<dbReference type="Proteomes" id="UP000272560">
    <property type="component" value="Unassembled WGS sequence"/>
</dbReference>
<dbReference type="InterPro" id="IPR045443">
    <property type="entry name" value="DUF6504"/>
</dbReference>
<evidence type="ECO:0000313" key="2">
    <source>
        <dbReference type="EMBL" id="RJT81822.1"/>
    </source>
</evidence>
<dbReference type="Pfam" id="PF20114">
    <property type="entry name" value="DUF6504"/>
    <property type="match status" value="1"/>
</dbReference>
<sequence length="106" mass="11894">MLDEPAFVRFLPSGTPLALRWRGSIWQVIGEPVSWSSSSSWWEPRTPALDSSLGSPVGGQGSLVTTRFWRFQAQTGPASPVLEFDMSTDPRWKDWRLRRVAGVDGF</sequence>
<dbReference type="AlphaFoldDB" id="A0A3A5M3Z8"/>
<accession>A0A3A5M3Z8</accession>
<name>A0A3A5M3Z8_9MICC</name>
<protein>
    <recommendedName>
        <fullName evidence="1">DUF6504 domain-containing protein</fullName>
    </recommendedName>
</protein>
<gene>
    <name evidence="2" type="ORF">D6T63_03405</name>
</gene>